<evidence type="ECO:0000259" key="2">
    <source>
        <dbReference type="Pfam" id="PF02582"/>
    </source>
</evidence>
<dbReference type="RefSeq" id="WP_009850078.1">
    <property type="nucleotide sequence ID" value="NZ_DS022294.1"/>
</dbReference>
<keyword evidence="1" id="KW-0472">Membrane</keyword>
<comment type="caution">
    <text evidence="3">The sequence shown here is derived from an EMBL/GenBank/DDBJ whole genome shotgun (WGS) entry which is preliminary data.</text>
</comment>
<dbReference type="Proteomes" id="UP000005297">
    <property type="component" value="Unassembled WGS sequence"/>
</dbReference>
<evidence type="ECO:0000313" key="4">
    <source>
        <dbReference type="Proteomes" id="UP000005297"/>
    </source>
</evidence>
<keyword evidence="1" id="KW-1133">Transmembrane helix</keyword>
<proteinExistence type="predicted"/>
<keyword evidence="4" id="KW-1185">Reference proteome</keyword>
<dbReference type="AlphaFoldDB" id="Q0EX56"/>
<dbReference type="eggNOG" id="COG1723">
    <property type="taxonomic scope" value="Bacteria"/>
</dbReference>
<protein>
    <recommendedName>
        <fullName evidence="2">DUF155 domain-containing protein</fullName>
    </recommendedName>
</protein>
<dbReference type="EMBL" id="AATS01000016">
    <property type="protein sequence ID" value="EAU53818.1"/>
    <property type="molecule type" value="Genomic_DNA"/>
</dbReference>
<feature type="domain" description="DUF155" evidence="2">
    <location>
        <begin position="47"/>
        <end position="215"/>
    </location>
</feature>
<feature type="transmembrane region" description="Helical" evidence="1">
    <location>
        <begin position="242"/>
        <end position="260"/>
    </location>
</feature>
<keyword evidence="1" id="KW-0812">Transmembrane</keyword>
<evidence type="ECO:0000256" key="1">
    <source>
        <dbReference type="SAM" id="Phobius"/>
    </source>
</evidence>
<dbReference type="InterPro" id="IPR003734">
    <property type="entry name" value="DUF155"/>
</dbReference>
<dbReference type="OrthoDB" id="529323at2"/>
<evidence type="ECO:0000313" key="3">
    <source>
        <dbReference type="EMBL" id="EAU53818.1"/>
    </source>
</evidence>
<organism evidence="3 4">
    <name type="scientific">Mariprofundus ferrooxydans PV-1</name>
    <dbReference type="NCBI Taxonomy" id="314345"/>
    <lineage>
        <taxon>Bacteria</taxon>
        <taxon>Pseudomonadati</taxon>
        <taxon>Pseudomonadota</taxon>
        <taxon>Candidatius Mariprofundia</taxon>
        <taxon>Mariprofundales</taxon>
        <taxon>Mariprofundaceae</taxon>
        <taxon>Mariprofundus</taxon>
    </lineage>
</organism>
<dbReference type="InParanoid" id="Q0EX56"/>
<dbReference type="HOGENOM" id="CLU_011220_2_1_0"/>
<sequence length="266" mass="30520">MPLGNPQKLIGRALYIGQRLDLKALEQARQVETSPLIVSAGSHGAAVLFRYGVVVLFGMSAIEEMSFLKAMEHCVTAPFEHYEAEEITLCLTSSMQEHAGNDCITLDEFNLPRLQIVASVLAKSVIMAHYEAEVSKSFDRIEPLAHDLQHGGRFMHKGRELLAHIGDVLMIQGRMVGRVEISEKPELLWDEPQYERLYLRMAEEYELAERHRALERKLDLVSKTAETLLDLLQNRRSHRVEWYIVILIVVEIMLTVYELWVRHMLT</sequence>
<dbReference type="InterPro" id="IPR051624">
    <property type="entry name" value="RMD1/Sad1-interacting"/>
</dbReference>
<gene>
    <name evidence="3" type="ORF">SPV1_12627</name>
</gene>
<dbReference type="STRING" id="314344.AL013_08705"/>
<dbReference type="PANTHER" id="PTHR16255">
    <property type="entry name" value="REQUIRED FOR MEIOTIC NUCLEAR DIVISION PROTEIN 1 HOMOLOG"/>
    <property type="match status" value="1"/>
</dbReference>
<accession>Q0EX56</accession>
<name>Q0EX56_9PROT</name>
<dbReference type="PANTHER" id="PTHR16255:SF1">
    <property type="entry name" value="REQUIRED FOR MEIOTIC NUCLEAR DIVISION PROTEIN 1 HOMOLOG"/>
    <property type="match status" value="1"/>
</dbReference>
<dbReference type="Pfam" id="PF02582">
    <property type="entry name" value="DUF155"/>
    <property type="match status" value="1"/>
</dbReference>
<reference evidence="3 4" key="1">
    <citation type="submission" date="2006-09" db="EMBL/GenBank/DDBJ databases">
        <authorList>
            <person name="Emerson D."/>
            <person name="Ferriera S."/>
            <person name="Johnson J."/>
            <person name="Kravitz S."/>
            <person name="Halpern A."/>
            <person name="Remington K."/>
            <person name="Beeson K."/>
            <person name="Tran B."/>
            <person name="Rogers Y.-H."/>
            <person name="Friedman R."/>
            <person name="Venter J.C."/>
        </authorList>
    </citation>
    <scope>NUCLEOTIDE SEQUENCE [LARGE SCALE GENOMIC DNA]</scope>
    <source>
        <strain evidence="3 4">PV-1</strain>
    </source>
</reference>